<evidence type="ECO:0000313" key="2">
    <source>
        <dbReference type="Proteomes" id="UP001500728"/>
    </source>
</evidence>
<evidence type="ECO:0000313" key="1">
    <source>
        <dbReference type="EMBL" id="GAA3245756.1"/>
    </source>
</evidence>
<gene>
    <name evidence="1" type="ORF">GCM10010469_01100</name>
</gene>
<dbReference type="EMBL" id="BAAAUW010000001">
    <property type="protein sequence ID" value="GAA3245756.1"/>
    <property type="molecule type" value="Genomic_DNA"/>
</dbReference>
<evidence type="ECO:0008006" key="3">
    <source>
        <dbReference type="Google" id="ProtNLM"/>
    </source>
</evidence>
<keyword evidence="2" id="KW-1185">Reference proteome</keyword>
<dbReference type="Proteomes" id="UP001500728">
    <property type="component" value="Unassembled WGS sequence"/>
</dbReference>
<sequence length="50" mass="5267">MSIPLLRTAQLSSASLRSWTAAATGGLLLYAAFPPLDLWFLAPLGPALIL</sequence>
<proteinExistence type="predicted"/>
<organism evidence="1 2">
    <name type="scientific">Streptomyces labedae</name>
    <dbReference type="NCBI Taxonomy" id="285569"/>
    <lineage>
        <taxon>Bacteria</taxon>
        <taxon>Bacillati</taxon>
        <taxon>Actinomycetota</taxon>
        <taxon>Actinomycetes</taxon>
        <taxon>Kitasatosporales</taxon>
        <taxon>Streptomycetaceae</taxon>
        <taxon>Streptomyces</taxon>
    </lineage>
</organism>
<comment type="caution">
    <text evidence="1">The sequence shown here is derived from an EMBL/GenBank/DDBJ whole genome shotgun (WGS) entry which is preliminary data.</text>
</comment>
<accession>A0ABP6QNB7</accession>
<dbReference type="RefSeq" id="WP_176603846.1">
    <property type="nucleotide sequence ID" value="NZ_BAAAUW010000001.1"/>
</dbReference>
<protein>
    <recommendedName>
        <fullName evidence="3">Apolipoprotein N-acyltransferase</fullName>
    </recommendedName>
</protein>
<reference evidence="2" key="1">
    <citation type="journal article" date="2019" name="Int. J. Syst. Evol. Microbiol.">
        <title>The Global Catalogue of Microorganisms (GCM) 10K type strain sequencing project: providing services to taxonomists for standard genome sequencing and annotation.</title>
        <authorList>
            <consortium name="The Broad Institute Genomics Platform"/>
            <consortium name="The Broad Institute Genome Sequencing Center for Infectious Disease"/>
            <person name="Wu L."/>
            <person name="Ma J."/>
        </authorList>
    </citation>
    <scope>NUCLEOTIDE SEQUENCE [LARGE SCALE GENOMIC DNA]</scope>
    <source>
        <strain evidence="2">JCM 9381</strain>
    </source>
</reference>
<name>A0ABP6QNB7_9ACTN</name>